<dbReference type="Proteomes" id="UP001176961">
    <property type="component" value="Unassembled WGS sequence"/>
</dbReference>
<keyword evidence="4" id="KW-1185">Reference proteome</keyword>
<comment type="caution">
    <text evidence="3">The sequence shown here is derived from an EMBL/GenBank/DDBJ whole genome shotgun (WGS) entry which is preliminary data.</text>
</comment>
<sequence>MNKACKWAIGIAIVLVLAIIAVVFAVILPGKKDKNGSPIMYFAMHLGDNERVSWTLTREKFGESECIEMNKRNTREAILAMKDVDQRYGFILYSDGINTTDPMDATEALEHLVNVAHVAGSSYTQESVANEYTSKKNDDDLFVFYIPCDYDYREDDQDVSKFVAKLRSSGALKKSLIVSNTRFTSDFAELYGLNNENAAGKEQDIPRRIAQLGGHFTESTLATGSPNTVTVSTRSTRSPKTRSTSGTTPTPKRRLNCMFIGDVFNYGSNTEGYDMELELLSQVAYDVFALPTLNTQLALWAYGYTNYPKNILDALNKMAKNGSEFDQLLMKIDYANVSDVINTERAIKAINEMVEEKLNCLVFFTAQSDTADLPKLNPKNEGIESLVAVGLRGTDPQSIVPAGGKVISVPYYYKDDDVKKIVNAIKDNKPWTTGSPTTTRRPYPRSCLMIGDLYNFGADEDKYLDEAEFIARLGYDYFEVDSEIAAGLWAYGYTTFPNRPNLGGIVHSLHNFNYNLKKMTYHNRTDPFTTEIAIKAINGMGDDIRVNCWVFFTAQKNNTELLPPLNPRNPRIDKIVAVGLADTDVTSLVKLRGQAISIPSHYTDQDVKKVLDAILLGRRTPAPPRSTTTIPRRSPTTRTTMAPLPKRCLMIGDLYNFGADEEKYLDEAEFISRLGYDYFAADSELYGGLWAYGYTTFPNRPNLGGVTTSYPTFFYNLKKMTYHNRTDPFTTATAIEKINEMGDDVRVTCWVFFSAQNDTGSLPPLDPQNRYIDQIVAVGFADTDVTSLVRRGGKAVRVPLHYSDDDVKRVLDVILPNRGTTTPLPTKTTRAPEPRRCLMIGDLYNFGADEEKYADEAKFISRLGSDYFAVDSEISAGLWAYGYTTFPNRPNLGGILKSLEQFYYNLGKMTYHNRTDPFTTAIAIEKINEMGDNVRVNCWVFFSAQKDTSSLPRLNPQNEHIDRIVAVGLAGADLTGLIGRMGEAVSIPLPYTDGDVWKVLDVILPERLMTTPTID</sequence>
<feature type="transmembrane region" description="Helical" evidence="2">
    <location>
        <begin position="7"/>
        <end position="28"/>
    </location>
</feature>
<evidence type="ECO:0000256" key="2">
    <source>
        <dbReference type="SAM" id="Phobius"/>
    </source>
</evidence>
<reference evidence="3" key="1">
    <citation type="submission" date="2023-07" db="EMBL/GenBank/DDBJ databases">
        <authorList>
            <consortium name="CYATHOMIX"/>
        </authorList>
    </citation>
    <scope>NUCLEOTIDE SEQUENCE</scope>
    <source>
        <strain evidence="3">N/A</strain>
    </source>
</reference>
<protein>
    <submittedName>
        <fullName evidence="3">Uncharacterized protein</fullName>
    </submittedName>
</protein>
<evidence type="ECO:0000313" key="3">
    <source>
        <dbReference type="EMBL" id="CAJ0604961.1"/>
    </source>
</evidence>
<feature type="compositionally biased region" description="Low complexity" evidence="1">
    <location>
        <begin position="228"/>
        <end position="250"/>
    </location>
</feature>
<accession>A0AA36H712</accession>
<dbReference type="AlphaFoldDB" id="A0AA36H712"/>
<evidence type="ECO:0000256" key="1">
    <source>
        <dbReference type="SAM" id="MobiDB-lite"/>
    </source>
</evidence>
<proteinExistence type="predicted"/>
<feature type="region of interest" description="Disordered" evidence="1">
    <location>
        <begin position="223"/>
        <end position="251"/>
    </location>
</feature>
<keyword evidence="2" id="KW-0812">Transmembrane</keyword>
<dbReference type="EMBL" id="CATQJL010000316">
    <property type="protein sequence ID" value="CAJ0604961.1"/>
    <property type="molecule type" value="Genomic_DNA"/>
</dbReference>
<gene>
    <name evidence="3" type="ORF">CYNAS_LOCUS16944</name>
</gene>
<organism evidence="3 4">
    <name type="scientific">Cylicocyclus nassatus</name>
    <name type="common">Nematode worm</name>
    <dbReference type="NCBI Taxonomy" id="53992"/>
    <lineage>
        <taxon>Eukaryota</taxon>
        <taxon>Metazoa</taxon>
        <taxon>Ecdysozoa</taxon>
        <taxon>Nematoda</taxon>
        <taxon>Chromadorea</taxon>
        <taxon>Rhabditida</taxon>
        <taxon>Rhabditina</taxon>
        <taxon>Rhabditomorpha</taxon>
        <taxon>Strongyloidea</taxon>
        <taxon>Strongylidae</taxon>
        <taxon>Cylicocyclus</taxon>
    </lineage>
</organism>
<evidence type="ECO:0000313" key="4">
    <source>
        <dbReference type="Proteomes" id="UP001176961"/>
    </source>
</evidence>
<keyword evidence="2" id="KW-1133">Transmembrane helix</keyword>
<name>A0AA36H712_CYLNA</name>
<keyword evidence="2" id="KW-0472">Membrane</keyword>